<dbReference type="InterPro" id="IPR001845">
    <property type="entry name" value="HTH_ArsR_DNA-bd_dom"/>
</dbReference>
<dbReference type="SUPFAM" id="SSF46785">
    <property type="entry name" value="Winged helix' DNA-binding domain"/>
    <property type="match status" value="1"/>
</dbReference>
<evidence type="ECO:0000313" key="3">
    <source>
        <dbReference type="Proteomes" id="UP001147653"/>
    </source>
</evidence>
<dbReference type="InterPro" id="IPR052543">
    <property type="entry name" value="HTH_Metal-responsive_Reg"/>
</dbReference>
<dbReference type="Gene3D" id="1.10.10.10">
    <property type="entry name" value="Winged helix-like DNA-binding domain superfamily/Winged helix DNA-binding domain"/>
    <property type="match status" value="1"/>
</dbReference>
<dbReference type="PANTHER" id="PTHR39168">
    <property type="entry name" value="TRANSCRIPTIONAL REGULATOR-RELATED"/>
    <property type="match status" value="1"/>
</dbReference>
<dbReference type="InterPro" id="IPR036390">
    <property type="entry name" value="WH_DNA-bd_sf"/>
</dbReference>
<organism evidence="2 3">
    <name type="scientific">Solirubrobacter phytolaccae</name>
    <dbReference type="NCBI Taxonomy" id="1404360"/>
    <lineage>
        <taxon>Bacteria</taxon>
        <taxon>Bacillati</taxon>
        <taxon>Actinomycetota</taxon>
        <taxon>Thermoleophilia</taxon>
        <taxon>Solirubrobacterales</taxon>
        <taxon>Solirubrobacteraceae</taxon>
        <taxon>Solirubrobacter</taxon>
    </lineage>
</organism>
<comment type="caution">
    <text evidence="2">The sequence shown here is derived from an EMBL/GenBank/DDBJ whole genome shotgun (WGS) entry which is preliminary data.</text>
</comment>
<dbReference type="GO" id="GO:0097063">
    <property type="term" value="F:cadmium ion sensor activity"/>
    <property type="evidence" value="ECO:0007669"/>
    <property type="project" value="TreeGrafter"/>
</dbReference>
<dbReference type="GO" id="GO:0003677">
    <property type="term" value="F:DNA binding"/>
    <property type="evidence" value="ECO:0007669"/>
    <property type="project" value="TreeGrafter"/>
</dbReference>
<dbReference type="InterPro" id="IPR011991">
    <property type="entry name" value="ArsR-like_HTH"/>
</dbReference>
<dbReference type="InterPro" id="IPR036388">
    <property type="entry name" value="WH-like_DNA-bd_sf"/>
</dbReference>
<proteinExistence type="predicted"/>
<dbReference type="PANTHER" id="PTHR39168:SF2">
    <property type="entry name" value="HTH-TYPE TRANSCRIPTIONAL REGULATOR CMTR"/>
    <property type="match status" value="1"/>
</dbReference>
<dbReference type="SMART" id="SM00418">
    <property type="entry name" value="HTH_ARSR"/>
    <property type="match status" value="1"/>
</dbReference>
<dbReference type="RefSeq" id="WP_270027649.1">
    <property type="nucleotide sequence ID" value="NZ_JAPDDP010000049.1"/>
</dbReference>
<sequence length="219" mass="23065">MSELADVAALLADRTRARILEELLGGPALPAGALAVRVGVAPSTVSGHLAKLEAAGLIVVRRRGRRREAELARPEVAEALEALSRLAPGDARPIGLRAVNGHAALREARSCYDHLAGRIGVALADDLVARGALGLEGGAFVVRDSAHFLEMYGIDLAGLPRRRAVVRACADWTERRPHVAGALGAALLEVALARDWVRRRDDGRALTVTELGRAALPAA</sequence>
<accession>A0A9X3NC33</accession>
<dbReference type="Pfam" id="PF12840">
    <property type="entry name" value="HTH_20"/>
    <property type="match status" value="1"/>
</dbReference>
<reference evidence="2" key="1">
    <citation type="submission" date="2022-10" db="EMBL/GenBank/DDBJ databases">
        <title>The WGS of Solirubrobacter phytolaccae KCTC 29190.</title>
        <authorList>
            <person name="Jiang Z."/>
        </authorList>
    </citation>
    <scope>NUCLEOTIDE SEQUENCE</scope>
    <source>
        <strain evidence="2">KCTC 29190</strain>
    </source>
</reference>
<keyword evidence="3" id="KW-1185">Reference proteome</keyword>
<name>A0A9X3NC33_9ACTN</name>
<dbReference type="CDD" id="cd00090">
    <property type="entry name" value="HTH_ARSR"/>
    <property type="match status" value="1"/>
</dbReference>
<evidence type="ECO:0000259" key="1">
    <source>
        <dbReference type="PROSITE" id="PS50987"/>
    </source>
</evidence>
<dbReference type="NCBIfam" id="NF033788">
    <property type="entry name" value="HTH_metalloreg"/>
    <property type="match status" value="1"/>
</dbReference>
<dbReference type="GO" id="GO:0003700">
    <property type="term" value="F:DNA-binding transcription factor activity"/>
    <property type="evidence" value="ECO:0007669"/>
    <property type="project" value="InterPro"/>
</dbReference>
<dbReference type="GO" id="GO:0046686">
    <property type="term" value="P:response to cadmium ion"/>
    <property type="evidence" value="ECO:0007669"/>
    <property type="project" value="TreeGrafter"/>
</dbReference>
<dbReference type="GO" id="GO:0010288">
    <property type="term" value="P:response to lead ion"/>
    <property type="evidence" value="ECO:0007669"/>
    <property type="project" value="TreeGrafter"/>
</dbReference>
<gene>
    <name evidence="2" type="ORF">OJ997_23295</name>
</gene>
<protein>
    <submittedName>
        <fullName evidence="2">Metalloregulator ArsR/SmtB family transcription factor</fullName>
    </submittedName>
</protein>
<feature type="domain" description="HTH arsR-type" evidence="1">
    <location>
        <begin position="1"/>
        <end position="91"/>
    </location>
</feature>
<dbReference type="Proteomes" id="UP001147653">
    <property type="component" value="Unassembled WGS sequence"/>
</dbReference>
<dbReference type="AlphaFoldDB" id="A0A9X3NC33"/>
<dbReference type="GO" id="GO:0032791">
    <property type="term" value="F:lead ion binding"/>
    <property type="evidence" value="ECO:0007669"/>
    <property type="project" value="TreeGrafter"/>
</dbReference>
<evidence type="ECO:0000313" key="2">
    <source>
        <dbReference type="EMBL" id="MDA0183256.1"/>
    </source>
</evidence>
<dbReference type="EMBL" id="JAPDDP010000049">
    <property type="protein sequence ID" value="MDA0183256.1"/>
    <property type="molecule type" value="Genomic_DNA"/>
</dbReference>
<dbReference type="PROSITE" id="PS50987">
    <property type="entry name" value="HTH_ARSR_2"/>
    <property type="match status" value="1"/>
</dbReference>